<feature type="coiled-coil region" evidence="1">
    <location>
        <begin position="20"/>
        <end position="54"/>
    </location>
</feature>
<comment type="caution">
    <text evidence="3">The sequence shown here is derived from an EMBL/GenBank/DDBJ whole genome shotgun (WGS) entry which is preliminary data.</text>
</comment>
<protein>
    <submittedName>
        <fullName evidence="3">Uncharacterized protein</fullName>
    </submittedName>
</protein>
<reference evidence="3" key="1">
    <citation type="submission" date="2023-10" db="EMBL/GenBank/DDBJ databases">
        <title>Genome assembly of Pristionchus species.</title>
        <authorList>
            <person name="Yoshida K."/>
            <person name="Sommer R.J."/>
        </authorList>
    </citation>
    <scope>NUCLEOTIDE SEQUENCE</scope>
    <source>
        <strain evidence="3">RS5133</strain>
    </source>
</reference>
<accession>A0AAV5WSC0</accession>
<dbReference type="AlphaFoldDB" id="A0AAV5WSC0"/>
<dbReference type="EMBL" id="BTSY01000006">
    <property type="protein sequence ID" value="GMT32589.1"/>
    <property type="molecule type" value="Genomic_DNA"/>
</dbReference>
<feature type="compositionally biased region" description="Basic and acidic residues" evidence="2">
    <location>
        <begin position="93"/>
        <end position="102"/>
    </location>
</feature>
<feature type="region of interest" description="Disordered" evidence="2">
    <location>
        <begin position="93"/>
        <end position="126"/>
    </location>
</feature>
<proteinExistence type="predicted"/>
<gene>
    <name evidence="3" type="ORF">PFISCL1PPCAC_23886</name>
</gene>
<organism evidence="3 4">
    <name type="scientific">Pristionchus fissidentatus</name>
    <dbReference type="NCBI Taxonomy" id="1538716"/>
    <lineage>
        <taxon>Eukaryota</taxon>
        <taxon>Metazoa</taxon>
        <taxon>Ecdysozoa</taxon>
        <taxon>Nematoda</taxon>
        <taxon>Chromadorea</taxon>
        <taxon>Rhabditida</taxon>
        <taxon>Rhabditina</taxon>
        <taxon>Diplogasteromorpha</taxon>
        <taxon>Diplogasteroidea</taxon>
        <taxon>Neodiplogasteridae</taxon>
        <taxon>Pristionchus</taxon>
    </lineage>
</organism>
<evidence type="ECO:0000256" key="1">
    <source>
        <dbReference type="SAM" id="Coils"/>
    </source>
</evidence>
<evidence type="ECO:0000313" key="3">
    <source>
        <dbReference type="EMBL" id="GMT32589.1"/>
    </source>
</evidence>
<keyword evidence="1" id="KW-0175">Coiled coil</keyword>
<dbReference type="Proteomes" id="UP001432322">
    <property type="component" value="Unassembled WGS sequence"/>
</dbReference>
<name>A0AAV5WSC0_9BILA</name>
<sequence>MIVPEEDEDMQYFDDDLRSMSSIDTVREKELAELSELEEEDEEDEEGIEGIEEVEVEEVEVRESDEITPRLDSFCGFNGFGGEMKTNVNAEKEVSEVRHGGWGDDVNGNMMENKEEEEKEEKTVERKPEVDAFGRCTVKGRGNWFSSEYGSIFHLMAGDLLPREFTKPARKATTDVKYIKQLYTAPDMCLSELSVGEDTKRIGWGTFFKGDPTAWNIWNREDELATLTTLDVQRNVAAAVNSRRKMKWAIGVEKNGMVTGVSLTEDEKDILRQAIDFSLSREFVPELDPRIVNLEFIRVSCVTGNRLLIIISINSLVESLHQLSSGRIFYLVGDKVVMAENINQIRLALEERMKHENRCKEKGLRVEEGWNTVIGIKKTTVVGIIALSIGVAYAVKRCFK</sequence>
<evidence type="ECO:0000256" key="2">
    <source>
        <dbReference type="SAM" id="MobiDB-lite"/>
    </source>
</evidence>
<keyword evidence="4" id="KW-1185">Reference proteome</keyword>
<evidence type="ECO:0000313" key="4">
    <source>
        <dbReference type="Proteomes" id="UP001432322"/>
    </source>
</evidence>